<dbReference type="InterPro" id="IPR025286">
    <property type="entry name" value="MOFRL_assoc_dom"/>
</dbReference>
<sequence>MRKKAEEIFLAGVESVLPEKLIQRQIKRDGDILQIAGKSYPLSRFRHIYVLAAGKAAALMAKETERILGDKITGGHVVTKYGHETNLKYLKLTEAGHPIPDAEGVKGTRKMLDIARQSGEEDLVVCLISGGASALMADFPEGTTLDDLRHANELLVKCGADITEINAVRKHLSNVKGGQLAKTLYPATTVCLILSDVTGDRLDVIASGPTFGDTSTFADAWAVIEKYSLENSFPPPMLNHLKKGLTGLIPETPKPGNAIFRNVQNYIIGNNLLALEGASRKAHGFGFKTHIVTDKLKGDYTNVADFILKTIENYQQASGKKPVCLLFGGEPTVKVSGNGSGGRNQHLALYLSTKIDHEKQITILCAGTDGTDGPTDAAGAVVDNETIAIAVKKNINPRVFLQNSDSYHFFQQAGGHIITGNTRTNVMDMVVVVIEHLKSGHQAYPGVEVT</sequence>
<feature type="domain" description="MOFRL" evidence="1">
    <location>
        <begin position="323"/>
        <end position="428"/>
    </location>
</feature>
<evidence type="ECO:0000259" key="2">
    <source>
        <dbReference type="Pfam" id="PF13660"/>
    </source>
</evidence>
<dbReference type="Gene3D" id="3.40.50.10180">
    <property type="entry name" value="Glycerate kinase, MOFRL-like N-terminal domain"/>
    <property type="match status" value="1"/>
</dbReference>
<dbReference type="AlphaFoldDB" id="A0A1R3T3P5"/>
<dbReference type="FunFam" id="3.40.1480.10:FF:000002">
    <property type="entry name" value="Glycerate kinase"/>
    <property type="match status" value="1"/>
</dbReference>
<dbReference type="GO" id="GO:0005737">
    <property type="term" value="C:cytoplasm"/>
    <property type="evidence" value="ECO:0007669"/>
    <property type="project" value="TreeGrafter"/>
</dbReference>
<dbReference type="Pfam" id="PF05161">
    <property type="entry name" value="MOFRL"/>
    <property type="match status" value="1"/>
</dbReference>
<dbReference type="InterPro" id="IPR038614">
    <property type="entry name" value="GK_N_sf"/>
</dbReference>
<dbReference type="GO" id="GO:0043798">
    <property type="term" value="F:glycerate 2-kinase activity"/>
    <property type="evidence" value="ECO:0007669"/>
    <property type="project" value="UniProtKB-EC"/>
</dbReference>
<dbReference type="STRING" id="1642647.PSM36_1073"/>
<dbReference type="EC" id="2.7.1.165" evidence="3"/>
<dbReference type="Gene3D" id="3.40.1480.10">
    <property type="entry name" value="MOFRL domain"/>
    <property type="match status" value="1"/>
</dbReference>
<dbReference type="PANTHER" id="PTHR12227:SF0">
    <property type="entry name" value="GLYCERATE KINASE"/>
    <property type="match status" value="1"/>
</dbReference>
<keyword evidence="3" id="KW-0808">Transferase</keyword>
<dbReference type="RefSeq" id="WP_076929479.1">
    <property type="nucleotide sequence ID" value="NZ_LT605205.1"/>
</dbReference>
<dbReference type="GO" id="GO:0008887">
    <property type="term" value="F:glycerate kinase activity"/>
    <property type="evidence" value="ECO:0007669"/>
    <property type="project" value="InterPro"/>
</dbReference>
<evidence type="ECO:0000313" key="3">
    <source>
        <dbReference type="EMBL" id="SCD19898.1"/>
    </source>
</evidence>
<gene>
    <name evidence="3" type="ORF">PSM36_1073</name>
</gene>
<dbReference type="InterPro" id="IPR037035">
    <property type="entry name" value="GK-like_C_sf"/>
</dbReference>
<organism evidence="3 4">
    <name type="scientific">Proteiniphilum saccharofermentans</name>
    <dbReference type="NCBI Taxonomy" id="1642647"/>
    <lineage>
        <taxon>Bacteria</taxon>
        <taxon>Pseudomonadati</taxon>
        <taxon>Bacteroidota</taxon>
        <taxon>Bacteroidia</taxon>
        <taxon>Bacteroidales</taxon>
        <taxon>Dysgonomonadaceae</taxon>
        <taxon>Proteiniphilum</taxon>
    </lineage>
</organism>
<dbReference type="InterPro" id="IPR039760">
    <property type="entry name" value="MOFRL_protein"/>
</dbReference>
<name>A0A1R3T3P5_9BACT</name>
<dbReference type="PANTHER" id="PTHR12227">
    <property type="entry name" value="GLYCERATE KINASE"/>
    <property type="match status" value="1"/>
</dbReference>
<dbReference type="KEGG" id="psac:PSM36_1073"/>
<dbReference type="SUPFAM" id="SSF82544">
    <property type="entry name" value="GckA/TtuD-like"/>
    <property type="match status" value="1"/>
</dbReference>
<dbReference type="EMBL" id="LT605205">
    <property type="protein sequence ID" value="SCD19898.1"/>
    <property type="molecule type" value="Genomic_DNA"/>
</dbReference>
<reference evidence="4" key="1">
    <citation type="submission" date="2016-08" db="EMBL/GenBank/DDBJ databases">
        <authorList>
            <person name="Wibberg D."/>
        </authorList>
    </citation>
    <scope>NUCLEOTIDE SEQUENCE [LARGE SCALE GENOMIC DNA]</scope>
</reference>
<keyword evidence="3" id="KW-0418">Kinase</keyword>
<protein>
    <submittedName>
        <fullName evidence="3">Glycerate-2-kinase</fullName>
        <ecNumber evidence="3">2.7.1.165</ecNumber>
    </submittedName>
</protein>
<evidence type="ECO:0000313" key="4">
    <source>
        <dbReference type="Proteomes" id="UP000187464"/>
    </source>
</evidence>
<dbReference type="Pfam" id="PF13660">
    <property type="entry name" value="DUF4147"/>
    <property type="match status" value="1"/>
</dbReference>
<evidence type="ECO:0000259" key="1">
    <source>
        <dbReference type="Pfam" id="PF05161"/>
    </source>
</evidence>
<accession>A0A1R3T3P5</accession>
<dbReference type="InterPro" id="IPR007835">
    <property type="entry name" value="MOFRL"/>
</dbReference>
<proteinExistence type="predicted"/>
<keyword evidence="4" id="KW-1185">Reference proteome</keyword>
<feature type="domain" description="MOFRL-associated" evidence="2">
    <location>
        <begin position="5"/>
        <end position="242"/>
    </location>
</feature>
<dbReference type="Proteomes" id="UP000187464">
    <property type="component" value="Chromosome I"/>
</dbReference>